<organism evidence="2 3">
    <name type="scientific">Paraburkholderia domus</name>
    <dbReference type="NCBI Taxonomy" id="2793075"/>
    <lineage>
        <taxon>Bacteria</taxon>
        <taxon>Pseudomonadati</taxon>
        <taxon>Pseudomonadota</taxon>
        <taxon>Betaproteobacteria</taxon>
        <taxon>Burkholderiales</taxon>
        <taxon>Burkholderiaceae</taxon>
        <taxon>Paraburkholderia</taxon>
    </lineage>
</organism>
<dbReference type="EMBL" id="CAJNAS010000016">
    <property type="protein sequence ID" value="CAE6934814.1"/>
    <property type="molecule type" value="Genomic_DNA"/>
</dbReference>
<feature type="region of interest" description="Disordered" evidence="1">
    <location>
        <begin position="212"/>
        <end position="243"/>
    </location>
</feature>
<dbReference type="Proteomes" id="UP000675121">
    <property type="component" value="Unassembled WGS sequence"/>
</dbReference>
<dbReference type="RefSeq" id="WP_211619417.1">
    <property type="nucleotide sequence ID" value="NZ_CAJNAS010000016.1"/>
</dbReference>
<proteinExistence type="predicted"/>
<protein>
    <recommendedName>
        <fullName evidence="4">TagK domain-containing protein</fullName>
    </recommendedName>
</protein>
<evidence type="ECO:0000313" key="2">
    <source>
        <dbReference type="EMBL" id="CAE6934814.1"/>
    </source>
</evidence>
<dbReference type="AlphaFoldDB" id="A0A9N8N0X9"/>
<name>A0A9N8N0X9_9BURK</name>
<reference evidence="2" key="1">
    <citation type="submission" date="2021-02" db="EMBL/GenBank/DDBJ databases">
        <authorList>
            <person name="Vanwijnsberghe S."/>
        </authorList>
    </citation>
    <scope>NUCLEOTIDE SEQUENCE</scope>
    <source>
        <strain evidence="2">R-70211</strain>
    </source>
</reference>
<feature type="region of interest" description="Disordered" evidence="1">
    <location>
        <begin position="134"/>
        <end position="154"/>
    </location>
</feature>
<evidence type="ECO:0008006" key="4">
    <source>
        <dbReference type="Google" id="ProtNLM"/>
    </source>
</evidence>
<feature type="compositionally biased region" description="Basic and acidic residues" evidence="1">
    <location>
        <begin position="140"/>
        <end position="149"/>
    </location>
</feature>
<dbReference type="InterPro" id="IPR047914">
    <property type="entry name" value="TagK-like_C"/>
</dbReference>
<accession>A0A9N8N0X9</accession>
<dbReference type="NCBIfam" id="NF033419">
    <property type="entry name" value="T6SS_TagK_dom"/>
    <property type="match status" value="1"/>
</dbReference>
<comment type="caution">
    <text evidence="2">The sequence shown here is derived from an EMBL/GenBank/DDBJ whole genome shotgun (WGS) entry which is preliminary data.</text>
</comment>
<sequence length="243" mass="26125">MRTFRLLRRRQPLVTHSEPTRLWQPDESGVLDRGLTAQADDGLHVATGYAAGEDMRGENAVFGLIDTAATGQAMALHTRERQGEPGANDAARDQGVDGAVNRDVIRALHDQYWRALDNPQASLAGDWAMHASLASGSSGHGDEGTDDRTGAPSTEGWSIEALLSGTRLLEDVFGPLRKGEVPEAEVEPIPEILRLFAPAEYLAAASRRPPALPAALTRREHQTPGIDSPLPAPDSTTHHKDSP</sequence>
<gene>
    <name evidence="2" type="ORF">R70211_05326</name>
</gene>
<keyword evidence="3" id="KW-1185">Reference proteome</keyword>
<evidence type="ECO:0000313" key="3">
    <source>
        <dbReference type="Proteomes" id="UP000675121"/>
    </source>
</evidence>
<evidence type="ECO:0000256" key="1">
    <source>
        <dbReference type="SAM" id="MobiDB-lite"/>
    </source>
</evidence>